<reference evidence="1" key="1">
    <citation type="submission" date="2025-08" db="UniProtKB">
        <authorList>
            <consortium name="Ensembl"/>
        </authorList>
    </citation>
    <scope>IDENTIFICATION</scope>
</reference>
<dbReference type="InterPro" id="IPR029063">
    <property type="entry name" value="SAM-dependent_MTases_sf"/>
</dbReference>
<protein>
    <submittedName>
        <fullName evidence="1">Uncharacterized protein</fullName>
    </submittedName>
</protein>
<evidence type="ECO:0000313" key="1">
    <source>
        <dbReference type="Ensembl" id="ENSCCEP00000012436.1"/>
    </source>
</evidence>
<keyword evidence="2" id="KW-1185">Reference proteome</keyword>
<reference evidence="1" key="2">
    <citation type="submission" date="2025-09" db="UniProtKB">
        <authorList>
            <consortium name="Ensembl"/>
        </authorList>
    </citation>
    <scope>IDENTIFICATION</scope>
</reference>
<name>A0A8C0UU09_CYACU</name>
<dbReference type="AlphaFoldDB" id="A0A8C0UU09"/>
<evidence type="ECO:0000313" key="2">
    <source>
        <dbReference type="Proteomes" id="UP000694410"/>
    </source>
</evidence>
<accession>A0A8C0UU09</accession>
<sequence length="94" mass="11186">MLIFNLFFFSKVLRKKHLNDVHLQQVSVRRFASFNLFSIEDQNTEEETGTWFHYRSIFYPKYSVSLRFHNGLLNVKDVLTSFDNTGNVCKSLFI</sequence>
<dbReference type="Proteomes" id="UP000694410">
    <property type="component" value="Unplaced"/>
</dbReference>
<organism evidence="1 2">
    <name type="scientific">Cyanistes caeruleus</name>
    <name type="common">Eurasian blue tit</name>
    <name type="synonym">Parus caeruleus</name>
    <dbReference type="NCBI Taxonomy" id="156563"/>
    <lineage>
        <taxon>Eukaryota</taxon>
        <taxon>Metazoa</taxon>
        <taxon>Chordata</taxon>
        <taxon>Craniata</taxon>
        <taxon>Vertebrata</taxon>
        <taxon>Euteleostomi</taxon>
        <taxon>Archelosauria</taxon>
        <taxon>Archosauria</taxon>
        <taxon>Dinosauria</taxon>
        <taxon>Saurischia</taxon>
        <taxon>Theropoda</taxon>
        <taxon>Coelurosauria</taxon>
        <taxon>Aves</taxon>
        <taxon>Neognathae</taxon>
        <taxon>Neoaves</taxon>
        <taxon>Telluraves</taxon>
        <taxon>Australaves</taxon>
        <taxon>Passeriformes</taxon>
        <taxon>Paridae</taxon>
        <taxon>Cyanistes</taxon>
    </lineage>
</organism>
<dbReference type="Gene3D" id="3.40.50.150">
    <property type="entry name" value="Vaccinia Virus protein VP39"/>
    <property type="match status" value="1"/>
</dbReference>
<proteinExistence type="predicted"/>
<dbReference type="Ensembl" id="ENSCCET00000019355.1">
    <property type="protein sequence ID" value="ENSCCEP00000012436.1"/>
    <property type="gene ID" value="ENSCCEG00000011993.1"/>
</dbReference>